<comment type="subcellular location">
    <subcellularLocation>
        <location evidence="1">Periplasm</location>
    </subcellularLocation>
</comment>
<dbReference type="Gene3D" id="3.10.105.10">
    <property type="entry name" value="Dipeptide-binding Protein, Domain 3"/>
    <property type="match status" value="1"/>
</dbReference>
<dbReference type="InterPro" id="IPR039424">
    <property type="entry name" value="SBP_5"/>
</dbReference>
<dbReference type="PANTHER" id="PTHR30290">
    <property type="entry name" value="PERIPLASMIC BINDING COMPONENT OF ABC TRANSPORTER"/>
    <property type="match status" value="1"/>
</dbReference>
<dbReference type="GO" id="GO:1904680">
    <property type="term" value="F:peptide transmembrane transporter activity"/>
    <property type="evidence" value="ECO:0007669"/>
    <property type="project" value="TreeGrafter"/>
</dbReference>
<feature type="chain" id="PRO_5032751000" evidence="5">
    <location>
        <begin position="25"/>
        <end position="539"/>
    </location>
</feature>
<evidence type="ECO:0000256" key="1">
    <source>
        <dbReference type="ARBA" id="ARBA00004418"/>
    </source>
</evidence>
<dbReference type="AlphaFoldDB" id="A0A858R3Y0"/>
<dbReference type="GO" id="GO:0015833">
    <property type="term" value="P:peptide transport"/>
    <property type="evidence" value="ECO:0007669"/>
    <property type="project" value="TreeGrafter"/>
</dbReference>
<dbReference type="EMBL" id="CP051775">
    <property type="protein sequence ID" value="QJE72088.1"/>
    <property type="molecule type" value="Genomic_DNA"/>
</dbReference>
<dbReference type="Proteomes" id="UP000501891">
    <property type="component" value="Chromosome"/>
</dbReference>
<dbReference type="FunFam" id="3.90.76.10:FF:000001">
    <property type="entry name" value="Oligopeptide ABC transporter substrate-binding protein"/>
    <property type="match status" value="1"/>
</dbReference>
<dbReference type="CDD" id="cd08504">
    <property type="entry name" value="PBP2_OppA"/>
    <property type="match status" value="1"/>
</dbReference>
<evidence type="ECO:0000259" key="6">
    <source>
        <dbReference type="Pfam" id="PF00496"/>
    </source>
</evidence>
<evidence type="ECO:0000313" key="7">
    <source>
        <dbReference type="EMBL" id="QJE72088.1"/>
    </source>
</evidence>
<protein>
    <submittedName>
        <fullName evidence="7">Peptide ABC transporter substrate-binding protein</fullName>
    </submittedName>
</protein>
<organism evidence="7 8">
    <name type="scientific">Aerophototrophica crusticola</name>
    <dbReference type="NCBI Taxonomy" id="1709002"/>
    <lineage>
        <taxon>Bacteria</taxon>
        <taxon>Pseudomonadati</taxon>
        <taxon>Pseudomonadota</taxon>
        <taxon>Alphaproteobacteria</taxon>
        <taxon>Rhodospirillales</taxon>
        <taxon>Rhodospirillaceae</taxon>
        <taxon>Aerophototrophica</taxon>
    </lineage>
</organism>
<dbReference type="Pfam" id="PF00496">
    <property type="entry name" value="SBP_bac_5"/>
    <property type="match status" value="1"/>
</dbReference>
<dbReference type="SUPFAM" id="SSF53850">
    <property type="entry name" value="Periplasmic binding protein-like II"/>
    <property type="match status" value="1"/>
</dbReference>
<evidence type="ECO:0000256" key="5">
    <source>
        <dbReference type="SAM" id="SignalP"/>
    </source>
</evidence>
<dbReference type="Gene3D" id="3.90.76.10">
    <property type="entry name" value="Dipeptide-binding Protein, Domain 1"/>
    <property type="match status" value="1"/>
</dbReference>
<reference evidence="7" key="1">
    <citation type="submission" date="2020-04" db="EMBL/GenBank/DDBJ databases">
        <title>A desert anoxygenic phototrophic bacterium fixes CO2 using RubisCO under aerobic conditions.</title>
        <authorList>
            <person name="Tang K."/>
        </authorList>
    </citation>
    <scope>NUCLEOTIDE SEQUENCE [LARGE SCALE GENOMIC DNA]</scope>
    <source>
        <strain evidence="7">MIMtkB3</strain>
    </source>
</reference>
<evidence type="ECO:0000256" key="2">
    <source>
        <dbReference type="ARBA" id="ARBA00005695"/>
    </source>
</evidence>
<evidence type="ECO:0000313" key="8">
    <source>
        <dbReference type="Proteomes" id="UP000501891"/>
    </source>
</evidence>
<keyword evidence="4 5" id="KW-0732">Signal</keyword>
<keyword evidence="3" id="KW-0813">Transport</keyword>
<dbReference type="GO" id="GO:0043190">
    <property type="term" value="C:ATP-binding cassette (ABC) transporter complex"/>
    <property type="evidence" value="ECO:0007669"/>
    <property type="project" value="InterPro"/>
</dbReference>
<dbReference type="PANTHER" id="PTHR30290:SF10">
    <property type="entry name" value="PERIPLASMIC OLIGOPEPTIDE-BINDING PROTEIN-RELATED"/>
    <property type="match status" value="1"/>
</dbReference>
<name>A0A858R3Y0_9PROT</name>
<dbReference type="InterPro" id="IPR000914">
    <property type="entry name" value="SBP_5_dom"/>
</dbReference>
<gene>
    <name evidence="7" type="ORF">HHL28_02285</name>
</gene>
<evidence type="ECO:0000256" key="4">
    <source>
        <dbReference type="ARBA" id="ARBA00022729"/>
    </source>
</evidence>
<feature type="signal peptide" evidence="5">
    <location>
        <begin position="1"/>
        <end position="24"/>
    </location>
</feature>
<dbReference type="GO" id="GO:0030288">
    <property type="term" value="C:outer membrane-bounded periplasmic space"/>
    <property type="evidence" value="ECO:0007669"/>
    <property type="project" value="UniProtKB-ARBA"/>
</dbReference>
<comment type="similarity">
    <text evidence="2">Belongs to the bacterial solute-binding protein 5 family.</text>
</comment>
<sequence>MGLALRRLALATLLSFGTATLAAAVPQPAAAEKVFRRGIGSGPGTIDPHKADVVSEAMVIYELFEGLMSLDAKGEPRYALAERHEMTADGLTYTFTLRANAKFSDGTPITAEDVVYSYRRLADPKTASPYGYFTWPIANGPEVNTGKKPLEQLGIEAVDPRTVRITLSQPAGYFLGQVSHQAMSVVQKASVEKHGQDWTRPGNLVGTGAYVLKETVPQSSFTMTRNPHYYDADQVKIDKVILYVTESTDTEFKQFRAGELEATYTTPLPQLGWVRQNMPDALKPTPLFATFYIAFNLQNEPWKSNPKLRQAMSLVIDRDVVAKKVMDPEVRPAVTFVPPNSVPGYASPIPAWAKQTQAERDAQARKLLAEAGYGPGGKPLPPVEVLYTTNENNRRILIAVAAMWKQKLGIEANLANQEGRVVAEIAQNRQFKDLLLFGWVGDYTDPNTFLKIMRSDVVLQNYPSFVSADYDRLLEEGNASLDPAARFAKLAQAEAIFLDSHAIMTAIHTTRFKLVSSKVKGWVPNPRDHYPTRYLDIAP</sequence>
<evidence type="ECO:0000256" key="3">
    <source>
        <dbReference type="ARBA" id="ARBA00022448"/>
    </source>
</evidence>
<dbReference type="PIRSF" id="PIRSF002741">
    <property type="entry name" value="MppA"/>
    <property type="match status" value="1"/>
</dbReference>
<proteinExistence type="inferred from homology"/>
<dbReference type="InterPro" id="IPR030678">
    <property type="entry name" value="Peptide/Ni-bd"/>
</dbReference>
<dbReference type="Gene3D" id="3.40.190.10">
    <property type="entry name" value="Periplasmic binding protein-like II"/>
    <property type="match status" value="1"/>
</dbReference>
<dbReference type="KEGG" id="acru:HHL28_02285"/>
<accession>A0A858R3Y0</accession>
<feature type="domain" description="Solute-binding protein family 5" evidence="6">
    <location>
        <begin position="76"/>
        <end position="455"/>
    </location>
</feature>
<keyword evidence="8" id="KW-1185">Reference proteome</keyword>